<keyword evidence="3" id="KW-1185">Reference proteome</keyword>
<dbReference type="EMBL" id="BGZK01002630">
    <property type="protein sequence ID" value="GBP95439.1"/>
    <property type="molecule type" value="Genomic_DNA"/>
</dbReference>
<accession>A0A4C2A8C3</accession>
<dbReference type="AlphaFoldDB" id="A0A4C2A8C3"/>
<evidence type="ECO:0000256" key="1">
    <source>
        <dbReference type="SAM" id="SignalP"/>
    </source>
</evidence>
<sequence>MARGRMPAHRFIALNHFVYITRTHCVVLWIALCCPSSLPHVPCPISKIYTLGDEFRDSRSSTVMNNKNIDAVRSMIKTGK</sequence>
<evidence type="ECO:0000313" key="2">
    <source>
        <dbReference type="EMBL" id="GBP95439.1"/>
    </source>
</evidence>
<protein>
    <recommendedName>
        <fullName evidence="4">Secreted protein</fullName>
    </recommendedName>
</protein>
<evidence type="ECO:0008006" key="4">
    <source>
        <dbReference type="Google" id="ProtNLM"/>
    </source>
</evidence>
<dbReference type="Proteomes" id="UP000299102">
    <property type="component" value="Unassembled WGS sequence"/>
</dbReference>
<organism evidence="2 3">
    <name type="scientific">Eumeta variegata</name>
    <name type="common">Bagworm moth</name>
    <name type="synonym">Eumeta japonica</name>
    <dbReference type="NCBI Taxonomy" id="151549"/>
    <lineage>
        <taxon>Eukaryota</taxon>
        <taxon>Metazoa</taxon>
        <taxon>Ecdysozoa</taxon>
        <taxon>Arthropoda</taxon>
        <taxon>Hexapoda</taxon>
        <taxon>Insecta</taxon>
        <taxon>Pterygota</taxon>
        <taxon>Neoptera</taxon>
        <taxon>Endopterygota</taxon>
        <taxon>Lepidoptera</taxon>
        <taxon>Glossata</taxon>
        <taxon>Ditrysia</taxon>
        <taxon>Tineoidea</taxon>
        <taxon>Psychidae</taxon>
        <taxon>Oiketicinae</taxon>
        <taxon>Eumeta</taxon>
    </lineage>
</organism>
<evidence type="ECO:0000313" key="3">
    <source>
        <dbReference type="Proteomes" id="UP000299102"/>
    </source>
</evidence>
<comment type="caution">
    <text evidence="2">The sequence shown here is derived from an EMBL/GenBank/DDBJ whole genome shotgun (WGS) entry which is preliminary data.</text>
</comment>
<feature type="signal peptide" evidence="1">
    <location>
        <begin position="1"/>
        <end position="39"/>
    </location>
</feature>
<proteinExistence type="predicted"/>
<reference evidence="2 3" key="1">
    <citation type="journal article" date="2019" name="Commun. Biol.">
        <title>The bagworm genome reveals a unique fibroin gene that provides high tensile strength.</title>
        <authorList>
            <person name="Kono N."/>
            <person name="Nakamura H."/>
            <person name="Ohtoshi R."/>
            <person name="Tomita M."/>
            <person name="Numata K."/>
            <person name="Arakawa K."/>
        </authorList>
    </citation>
    <scope>NUCLEOTIDE SEQUENCE [LARGE SCALE GENOMIC DNA]</scope>
</reference>
<keyword evidence="1" id="KW-0732">Signal</keyword>
<name>A0A4C2A8C3_EUMVA</name>
<feature type="chain" id="PRO_5020031111" description="Secreted protein" evidence="1">
    <location>
        <begin position="40"/>
        <end position="80"/>
    </location>
</feature>
<gene>
    <name evidence="2" type="ORF">EVAR_68462_1</name>
</gene>